<keyword evidence="4" id="KW-1185">Reference proteome</keyword>
<evidence type="ECO:0000313" key="3">
    <source>
        <dbReference type="EMBL" id="TFK17172.1"/>
    </source>
</evidence>
<protein>
    <recommendedName>
        <fullName evidence="2">Myb/SANT-like domain-containing protein</fullName>
    </recommendedName>
</protein>
<feature type="domain" description="Myb/SANT-like" evidence="2">
    <location>
        <begin position="4"/>
        <end position="101"/>
    </location>
</feature>
<dbReference type="Pfam" id="PF12776">
    <property type="entry name" value="Myb_DNA-bind_3"/>
    <property type="match status" value="1"/>
</dbReference>
<name>A0A5C3KBE7_COPMA</name>
<dbReference type="STRING" id="230819.A0A5C3KBE7"/>
<dbReference type="OrthoDB" id="3186724at2759"/>
<dbReference type="AlphaFoldDB" id="A0A5C3KBE7"/>
<feature type="compositionally biased region" description="Acidic residues" evidence="1">
    <location>
        <begin position="164"/>
        <end position="176"/>
    </location>
</feature>
<accession>A0A5C3KBE7</accession>
<dbReference type="EMBL" id="ML210556">
    <property type="protein sequence ID" value="TFK17172.1"/>
    <property type="molecule type" value="Genomic_DNA"/>
</dbReference>
<evidence type="ECO:0000259" key="2">
    <source>
        <dbReference type="Pfam" id="PF12776"/>
    </source>
</evidence>
<gene>
    <name evidence="3" type="ORF">FA15DRAFT_605615</name>
</gene>
<proteinExistence type="predicted"/>
<evidence type="ECO:0000313" key="4">
    <source>
        <dbReference type="Proteomes" id="UP000307440"/>
    </source>
</evidence>
<organism evidence="3 4">
    <name type="scientific">Coprinopsis marcescibilis</name>
    <name type="common">Agaric fungus</name>
    <name type="synonym">Psathyrella marcescibilis</name>
    <dbReference type="NCBI Taxonomy" id="230819"/>
    <lineage>
        <taxon>Eukaryota</taxon>
        <taxon>Fungi</taxon>
        <taxon>Dikarya</taxon>
        <taxon>Basidiomycota</taxon>
        <taxon>Agaricomycotina</taxon>
        <taxon>Agaricomycetes</taxon>
        <taxon>Agaricomycetidae</taxon>
        <taxon>Agaricales</taxon>
        <taxon>Agaricineae</taxon>
        <taxon>Psathyrellaceae</taxon>
        <taxon>Coprinopsis</taxon>
    </lineage>
</organism>
<evidence type="ECO:0000256" key="1">
    <source>
        <dbReference type="SAM" id="MobiDB-lite"/>
    </source>
</evidence>
<feature type="region of interest" description="Disordered" evidence="1">
    <location>
        <begin position="144"/>
        <end position="180"/>
    </location>
</feature>
<dbReference type="InterPro" id="IPR024752">
    <property type="entry name" value="Myb/SANT-like_dom"/>
</dbReference>
<sequence length="190" mass="21432">MKAHWEDEEHVAFLKYLVEHKAEAGDNGMFKDTAMEHAAAAIAHLQVRGAVKDTKICQNKYGAFRRIHRVIEAIRNVSRWTWNNKTGASITPATTSSWDDYVTKHTQAKPFRNARWEYLEYLDELVTSPATGTNVFHPTVVPPSIQRSLPDTTSAILKGNTEPDGSDESDNEENDNEAVRTCSRHGISFF</sequence>
<feature type="compositionally biased region" description="Polar residues" evidence="1">
    <location>
        <begin position="145"/>
        <end position="155"/>
    </location>
</feature>
<dbReference type="Proteomes" id="UP000307440">
    <property type="component" value="Unassembled WGS sequence"/>
</dbReference>
<reference evidence="3 4" key="1">
    <citation type="journal article" date="2019" name="Nat. Ecol. Evol.">
        <title>Megaphylogeny resolves global patterns of mushroom evolution.</title>
        <authorList>
            <person name="Varga T."/>
            <person name="Krizsan K."/>
            <person name="Foldi C."/>
            <person name="Dima B."/>
            <person name="Sanchez-Garcia M."/>
            <person name="Sanchez-Ramirez S."/>
            <person name="Szollosi G.J."/>
            <person name="Szarkandi J.G."/>
            <person name="Papp V."/>
            <person name="Albert L."/>
            <person name="Andreopoulos W."/>
            <person name="Angelini C."/>
            <person name="Antonin V."/>
            <person name="Barry K.W."/>
            <person name="Bougher N.L."/>
            <person name="Buchanan P."/>
            <person name="Buyck B."/>
            <person name="Bense V."/>
            <person name="Catcheside P."/>
            <person name="Chovatia M."/>
            <person name="Cooper J."/>
            <person name="Damon W."/>
            <person name="Desjardin D."/>
            <person name="Finy P."/>
            <person name="Geml J."/>
            <person name="Haridas S."/>
            <person name="Hughes K."/>
            <person name="Justo A."/>
            <person name="Karasinski D."/>
            <person name="Kautmanova I."/>
            <person name="Kiss B."/>
            <person name="Kocsube S."/>
            <person name="Kotiranta H."/>
            <person name="LaButti K.M."/>
            <person name="Lechner B.E."/>
            <person name="Liimatainen K."/>
            <person name="Lipzen A."/>
            <person name="Lukacs Z."/>
            <person name="Mihaltcheva S."/>
            <person name="Morgado L.N."/>
            <person name="Niskanen T."/>
            <person name="Noordeloos M.E."/>
            <person name="Ohm R.A."/>
            <person name="Ortiz-Santana B."/>
            <person name="Ovrebo C."/>
            <person name="Racz N."/>
            <person name="Riley R."/>
            <person name="Savchenko A."/>
            <person name="Shiryaev A."/>
            <person name="Soop K."/>
            <person name="Spirin V."/>
            <person name="Szebenyi C."/>
            <person name="Tomsovsky M."/>
            <person name="Tulloss R.E."/>
            <person name="Uehling J."/>
            <person name="Grigoriev I.V."/>
            <person name="Vagvolgyi C."/>
            <person name="Papp T."/>
            <person name="Martin F.M."/>
            <person name="Miettinen O."/>
            <person name="Hibbett D.S."/>
            <person name="Nagy L.G."/>
        </authorList>
    </citation>
    <scope>NUCLEOTIDE SEQUENCE [LARGE SCALE GENOMIC DNA]</scope>
    <source>
        <strain evidence="3 4">CBS 121175</strain>
    </source>
</reference>